<name>A0A345IN19_9DEIO</name>
<dbReference type="AlphaFoldDB" id="A0A345IN19"/>
<reference evidence="2 3" key="1">
    <citation type="submission" date="2018-07" db="EMBL/GenBank/DDBJ databases">
        <title>Complete Genome and Methylome Analysis of Deinococcus wulumuqiensis NEB 479.</title>
        <authorList>
            <person name="Fomenkov A."/>
            <person name="Luyten Y."/>
            <person name="Vincze T."/>
            <person name="Anton B.P."/>
            <person name="Clark T."/>
            <person name="Roberts R.J."/>
            <person name="Morgan R.D."/>
        </authorList>
    </citation>
    <scope>NUCLEOTIDE SEQUENCE [LARGE SCALE GENOMIC DNA]</scope>
    <source>
        <strain evidence="2 3">NEB 479</strain>
        <plasmid evidence="3">Plasmid pdrdi</plasmid>
    </source>
</reference>
<dbReference type="Proteomes" id="UP000253744">
    <property type="component" value="Plasmid pDrdI"/>
</dbReference>
<proteinExistence type="predicted"/>
<accession>A0A345IN19</accession>
<feature type="domain" description="Calcineurin-like phosphoesterase" evidence="1">
    <location>
        <begin position="21"/>
        <end position="144"/>
    </location>
</feature>
<dbReference type="EMBL" id="CP031163">
    <property type="protein sequence ID" value="AXH01092.1"/>
    <property type="molecule type" value="Genomic_DNA"/>
</dbReference>
<keyword evidence="2" id="KW-0614">Plasmid</keyword>
<protein>
    <recommendedName>
        <fullName evidence="1">Calcineurin-like phosphoesterase domain-containing protein</fullName>
    </recommendedName>
</protein>
<evidence type="ECO:0000313" key="3">
    <source>
        <dbReference type="Proteomes" id="UP000253744"/>
    </source>
</evidence>
<dbReference type="InterPro" id="IPR029052">
    <property type="entry name" value="Metallo-depent_PP-like"/>
</dbReference>
<evidence type="ECO:0000259" key="1">
    <source>
        <dbReference type="Pfam" id="PF00149"/>
    </source>
</evidence>
<geneLocation type="plasmid" evidence="3">
    <name>pdrdi</name>
</geneLocation>
<dbReference type="KEGG" id="dwu:DVJ83_18590"/>
<dbReference type="GO" id="GO:0016787">
    <property type="term" value="F:hydrolase activity"/>
    <property type="evidence" value="ECO:0007669"/>
    <property type="project" value="InterPro"/>
</dbReference>
<evidence type="ECO:0000313" key="2">
    <source>
        <dbReference type="EMBL" id="AXH01092.1"/>
    </source>
</evidence>
<dbReference type="SUPFAM" id="SSF56300">
    <property type="entry name" value="Metallo-dependent phosphatases"/>
    <property type="match status" value="1"/>
</dbReference>
<sequence length="226" mass="25325">MQLMRKTMPENQLQHARAILVQLSDIHLKDDARNPVIQRTEAMVNAVRSCALGKRKDLFIVLSGDLAFKGSPEEYDIARGFLDDLRTRFTSCGEFDHIHWLIVPGNHDCVLPDDDAARLAVADQALHKQSFAPSVMEACLKAQDNYFTFLNNYFGLDFTHPADKLYQFTTFDVGGTSVGFHLFNTAWLSRRKEQPGQLAIPIDELKVVSNGCDTAIGILHHPVLAT</sequence>
<organism evidence="2 3">
    <name type="scientific">Deinococcus wulumuqiensis</name>
    <dbReference type="NCBI Taxonomy" id="980427"/>
    <lineage>
        <taxon>Bacteria</taxon>
        <taxon>Thermotogati</taxon>
        <taxon>Deinococcota</taxon>
        <taxon>Deinococci</taxon>
        <taxon>Deinococcales</taxon>
        <taxon>Deinococcaceae</taxon>
        <taxon>Deinococcus</taxon>
    </lineage>
</organism>
<gene>
    <name evidence="2" type="ORF">DVJ83_18590</name>
</gene>
<dbReference type="Pfam" id="PF00149">
    <property type="entry name" value="Metallophos"/>
    <property type="match status" value="1"/>
</dbReference>
<dbReference type="InterPro" id="IPR004843">
    <property type="entry name" value="Calcineurin-like_PHP"/>
</dbReference>
<dbReference type="Gene3D" id="3.60.21.10">
    <property type="match status" value="1"/>
</dbReference>